<evidence type="ECO:0000313" key="4">
    <source>
        <dbReference type="Proteomes" id="UP001152747"/>
    </source>
</evidence>
<feature type="transmembrane region" description="Helical" evidence="2">
    <location>
        <begin position="111"/>
        <end position="130"/>
    </location>
</feature>
<feature type="transmembrane region" description="Helical" evidence="2">
    <location>
        <begin position="230"/>
        <end position="256"/>
    </location>
</feature>
<proteinExistence type="predicted"/>
<accession>A0A9P1IP07</accession>
<evidence type="ECO:0000256" key="1">
    <source>
        <dbReference type="SAM" id="MobiDB-lite"/>
    </source>
</evidence>
<feature type="transmembrane region" description="Helical" evidence="2">
    <location>
        <begin position="150"/>
        <end position="169"/>
    </location>
</feature>
<name>A0A9P1IP07_9PELO</name>
<evidence type="ECO:0000313" key="3">
    <source>
        <dbReference type="EMBL" id="CAI5447561.1"/>
    </source>
</evidence>
<evidence type="ECO:0000256" key="2">
    <source>
        <dbReference type="SAM" id="Phobius"/>
    </source>
</evidence>
<feature type="compositionally biased region" description="Low complexity" evidence="1">
    <location>
        <begin position="278"/>
        <end position="293"/>
    </location>
</feature>
<keyword evidence="2" id="KW-0472">Membrane</keyword>
<protein>
    <submittedName>
        <fullName evidence="3">Uncharacterized protein</fullName>
    </submittedName>
</protein>
<feature type="transmembrane region" description="Helical" evidence="2">
    <location>
        <begin position="81"/>
        <end position="104"/>
    </location>
</feature>
<keyword evidence="2" id="KW-1133">Transmembrane helix</keyword>
<sequence>MTDQQSFSTKLVLQALSNALLILGFVASHLANWEYQIIIKSSPVHIPFKYTKNIMLLMLPVYFSIAFFGNFTALVPKTKNLIILGVLCLNAFGFIAYSSVILEYQLYRRNAADGVSCILILLGFVAANQAHREYQISLQSYQINTYYYKLNSMVLLIPCIFTIGFFGLLNAHFQETVFSIFAVIYSFYALLMLIFSSMHLSDEWDKWQMARKTQWSLSEFEWFVDLESMFFMNVVIIFFAMLLILAVGVTSSTILVRRLIAWRDSGSKSDNAEMSAETTTTTTTTQTQTTVTR</sequence>
<feature type="transmembrane region" description="Helical" evidence="2">
    <location>
        <begin position="12"/>
        <end position="33"/>
    </location>
</feature>
<organism evidence="3 4">
    <name type="scientific">Caenorhabditis angaria</name>
    <dbReference type="NCBI Taxonomy" id="860376"/>
    <lineage>
        <taxon>Eukaryota</taxon>
        <taxon>Metazoa</taxon>
        <taxon>Ecdysozoa</taxon>
        <taxon>Nematoda</taxon>
        <taxon>Chromadorea</taxon>
        <taxon>Rhabditida</taxon>
        <taxon>Rhabditina</taxon>
        <taxon>Rhabditomorpha</taxon>
        <taxon>Rhabditoidea</taxon>
        <taxon>Rhabditidae</taxon>
        <taxon>Peloderinae</taxon>
        <taxon>Caenorhabditis</taxon>
    </lineage>
</organism>
<keyword evidence="2" id="KW-0812">Transmembrane</keyword>
<reference evidence="3" key="1">
    <citation type="submission" date="2022-11" db="EMBL/GenBank/DDBJ databases">
        <authorList>
            <person name="Kikuchi T."/>
        </authorList>
    </citation>
    <scope>NUCLEOTIDE SEQUENCE</scope>
    <source>
        <strain evidence="3">PS1010</strain>
    </source>
</reference>
<keyword evidence="4" id="KW-1185">Reference proteome</keyword>
<feature type="region of interest" description="Disordered" evidence="1">
    <location>
        <begin position="268"/>
        <end position="293"/>
    </location>
</feature>
<dbReference type="EMBL" id="CANHGI010000004">
    <property type="protein sequence ID" value="CAI5447561.1"/>
    <property type="molecule type" value="Genomic_DNA"/>
</dbReference>
<gene>
    <name evidence="3" type="ORF">CAMP_LOCUS10198</name>
</gene>
<dbReference type="Proteomes" id="UP001152747">
    <property type="component" value="Unassembled WGS sequence"/>
</dbReference>
<comment type="caution">
    <text evidence="3">The sequence shown here is derived from an EMBL/GenBank/DDBJ whole genome shotgun (WGS) entry which is preliminary data.</text>
</comment>
<dbReference type="AlphaFoldDB" id="A0A9P1IP07"/>
<feature type="transmembrane region" description="Helical" evidence="2">
    <location>
        <begin position="176"/>
        <end position="195"/>
    </location>
</feature>
<feature type="transmembrane region" description="Helical" evidence="2">
    <location>
        <begin position="54"/>
        <end position="75"/>
    </location>
</feature>